<keyword evidence="2" id="KW-1185">Reference proteome</keyword>
<organism evidence="1 2">
    <name type="scientific">Apatococcus lobatus</name>
    <dbReference type="NCBI Taxonomy" id="904363"/>
    <lineage>
        <taxon>Eukaryota</taxon>
        <taxon>Viridiplantae</taxon>
        <taxon>Chlorophyta</taxon>
        <taxon>core chlorophytes</taxon>
        <taxon>Trebouxiophyceae</taxon>
        <taxon>Chlorellales</taxon>
        <taxon>Chlorellaceae</taxon>
        <taxon>Apatococcus</taxon>
    </lineage>
</organism>
<evidence type="ECO:0000313" key="1">
    <source>
        <dbReference type="EMBL" id="KAK9819545.1"/>
    </source>
</evidence>
<evidence type="ECO:0000313" key="2">
    <source>
        <dbReference type="Proteomes" id="UP001438707"/>
    </source>
</evidence>
<name>A0AAW1QDS1_9CHLO</name>
<protein>
    <submittedName>
        <fullName evidence="1">Uncharacterized protein</fullName>
    </submittedName>
</protein>
<dbReference type="AlphaFoldDB" id="A0AAW1QDS1"/>
<proteinExistence type="predicted"/>
<sequence length="124" mass="13125">MAPSPAASYTGRRQEGTWNAQIRDCQRLRVLCLSPRWQVGLSADVSLAAVYLPPAGSSQLHNVSCTQRMDALHLVKTQGLLAQSATIGDSPCMPGCLLADICMRSSSILYTGHLPGGCPAKASL</sequence>
<dbReference type="Proteomes" id="UP001438707">
    <property type="component" value="Unassembled WGS sequence"/>
</dbReference>
<dbReference type="EMBL" id="JALJOS010000046">
    <property type="protein sequence ID" value="KAK9819545.1"/>
    <property type="molecule type" value="Genomic_DNA"/>
</dbReference>
<reference evidence="1 2" key="1">
    <citation type="journal article" date="2024" name="Nat. Commun.">
        <title>Phylogenomics reveals the evolutionary origins of lichenization in chlorophyte algae.</title>
        <authorList>
            <person name="Puginier C."/>
            <person name="Libourel C."/>
            <person name="Otte J."/>
            <person name="Skaloud P."/>
            <person name="Haon M."/>
            <person name="Grisel S."/>
            <person name="Petersen M."/>
            <person name="Berrin J.G."/>
            <person name="Delaux P.M."/>
            <person name="Dal Grande F."/>
            <person name="Keller J."/>
        </authorList>
    </citation>
    <scope>NUCLEOTIDE SEQUENCE [LARGE SCALE GENOMIC DNA]</scope>
    <source>
        <strain evidence="1 2">SAG 2145</strain>
    </source>
</reference>
<accession>A0AAW1QDS1</accession>
<comment type="caution">
    <text evidence="1">The sequence shown here is derived from an EMBL/GenBank/DDBJ whole genome shotgun (WGS) entry which is preliminary data.</text>
</comment>
<gene>
    <name evidence="1" type="ORF">WJX74_009415</name>
</gene>